<feature type="transmembrane region" description="Helical" evidence="1">
    <location>
        <begin position="37"/>
        <end position="63"/>
    </location>
</feature>
<comment type="caution">
    <text evidence="2">The sequence shown here is derived from an EMBL/GenBank/DDBJ whole genome shotgun (WGS) entry which is preliminary data.</text>
</comment>
<dbReference type="EMBL" id="JBHRZS010000006">
    <property type="protein sequence ID" value="MFC3879680.1"/>
    <property type="molecule type" value="Genomic_DNA"/>
</dbReference>
<evidence type="ECO:0000313" key="2">
    <source>
        <dbReference type="EMBL" id="MFC3879680.1"/>
    </source>
</evidence>
<sequence length="121" mass="13889">MLKVGEIIQTVKGIVETRIDLVKYEIQDEFLGVLARLILLVMIGSITLLVLLFLSLSTAFYLSSVTGQPFMGFLLVSLFYMLILFGLFYTRYSKRVQSKIQLALRNFILRNRKDSDDEQEG</sequence>
<dbReference type="RefSeq" id="WP_377904329.1">
    <property type="nucleotide sequence ID" value="NZ_JBHRZS010000006.1"/>
</dbReference>
<dbReference type="Pfam" id="PF07332">
    <property type="entry name" value="Phage_holin_3_6"/>
    <property type="match status" value="1"/>
</dbReference>
<evidence type="ECO:0000256" key="1">
    <source>
        <dbReference type="SAM" id="Phobius"/>
    </source>
</evidence>
<protein>
    <submittedName>
        <fullName evidence="2">Phage holin family protein</fullName>
    </submittedName>
</protein>
<keyword evidence="1" id="KW-0472">Membrane</keyword>
<proteinExistence type="predicted"/>
<dbReference type="InterPro" id="IPR009937">
    <property type="entry name" value="Phage_holin_3_6"/>
</dbReference>
<keyword evidence="1" id="KW-1133">Transmembrane helix</keyword>
<feature type="transmembrane region" description="Helical" evidence="1">
    <location>
        <begin position="69"/>
        <end position="89"/>
    </location>
</feature>
<accession>A0ABV8APS4</accession>
<reference evidence="3" key="1">
    <citation type="journal article" date="2019" name="Int. J. Syst. Evol. Microbiol.">
        <title>The Global Catalogue of Microorganisms (GCM) 10K type strain sequencing project: providing services to taxonomists for standard genome sequencing and annotation.</title>
        <authorList>
            <consortium name="The Broad Institute Genomics Platform"/>
            <consortium name="The Broad Institute Genome Sequencing Center for Infectious Disease"/>
            <person name="Wu L."/>
            <person name="Ma J."/>
        </authorList>
    </citation>
    <scope>NUCLEOTIDE SEQUENCE [LARGE SCALE GENOMIC DNA]</scope>
    <source>
        <strain evidence="3">CCUG 60523</strain>
    </source>
</reference>
<dbReference type="Proteomes" id="UP001595805">
    <property type="component" value="Unassembled WGS sequence"/>
</dbReference>
<gene>
    <name evidence="2" type="ORF">ACFOSV_05815</name>
</gene>
<name>A0ABV8APS4_9BACT</name>
<keyword evidence="3" id="KW-1185">Reference proteome</keyword>
<keyword evidence="1" id="KW-0812">Transmembrane</keyword>
<organism evidence="2 3">
    <name type="scientific">Algoriphagus namhaensis</name>
    <dbReference type="NCBI Taxonomy" id="915353"/>
    <lineage>
        <taxon>Bacteria</taxon>
        <taxon>Pseudomonadati</taxon>
        <taxon>Bacteroidota</taxon>
        <taxon>Cytophagia</taxon>
        <taxon>Cytophagales</taxon>
        <taxon>Cyclobacteriaceae</taxon>
        <taxon>Algoriphagus</taxon>
    </lineage>
</organism>
<evidence type="ECO:0000313" key="3">
    <source>
        <dbReference type="Proteomes" id="UP001595805"/>
    </source>
</evidence>